<feature type="transmembrane region" description="Helical" evidence="13">
    <location>
        <begin position="250"/>
        <end position="267"/>
    </location>
</feature>
<dbReference type="InterPro" id="IPR005467">
    <property type="entry name" value="His_kinase_dom"/>
</dbReference>
<dbReference type="PRINTS" id="PR00344">
    <property type="entry name" value="BCTRLSENSOR"/>
</dbReference>
<feature type="coiled-coil region" evidence="11">
    <location>
        <begin position="655"/>
        <end position="682"/>
    </location>
</feature>
<evidence type="ECO:0000313" key="16">
    <source>
        <dbReference type="EMBL" id="KAH0468233.1"/>
    </source>
</evidence>
<keyword evidence="6 13" id="KW-0812">Transmembrane</keyword>
<evidence type="ECO:0000256" key="1">
    <source>
        <dbReference type="ARBA" id="ARBA00000085"/>
    </source>
</evidence>
<dbReference type="InterPro" id="IPR004358">
    <property type="entry name" value="Sig_transdc_His_kin-like_C"/>
</dbReference>
<dbReference type="FunFam" id="1.10.287.130:FF:000015">
    <property type="entry name" value="Histidine kinase 4"/>
    <property type="match status" value="1"/>
</dbReference>
<dbReference type="Gene3D" id="6.10.250.1190">
    <property type="match status" value="1"/>
</dbReference>
<evidence type="ECO:0000256" key="12">
    <source>
        <dbReference type="SAM" id="MobiDB-lite"/>
    </source>
</evidence>
<comment type="caution">
    <text evidence="16">The sequence shown here is derived from an EMBL/GenBank/DDBJ whole genome shotgun (WGS) entry which is preliminary data.</text>
</comment>
<keyword evidence="8 13" id="KW-1133">Transmembrane helix</keyword>
<dbReference type="SUPFAM" id="SSF47384">
    <property type="entry name" value="Homodimeric domain of signal transducing histidine kinase"/>
    <property type="match status" value="1"/>
</dbReference>
<evidence type="ECO:0000256" key="2">
    <source>
        <dbReference type="ARBA" id="ARBA00004127"/>
    </source>
</evidence>
<dbReference type="InterPro" id="IPR036097">
    <property type="entry name" value="HisK_dim/P_sf"/>
</dbReference>
<feature type="compositionally biased region" description="Basic and acidic residues" evidence="12">
    <location>
        <begin position="510"/>
        <end position="536"/>
    </location>
</feature>
<keyword evidence="9" id="KW-0902">Two-component regulatory system</keyword>
<comment type="subcellular location">
    <subcellularLocation>
        <location evidence="2">Endomembrane system</location>
        <topology evidence="2">Multi-pass membrane protein</topology>
    </subcellularLocation>
</comment>
<dbReference type="InterPro" id="IPR050956">
    <property type="entry name" value="2C_system_His_kinase"/>
</dbReference>
<comment type="catalytic activity">
    <reaction evidence="1">
        <text>ATP + protein L-histidine = ADP + protein N-phospho-L-histidine.</text>
        <dbReference type="EC" id="2.7.13.3"/>
    </reaction>
</comment>
<evidence type="ECO:0000256" key="4">
    <source>
        <dbReference type="ARBA" id="ARBA00022553"/>
    </source>
</evidence>
<dbReference type="GO" id="GO:0012505">
    <property type="term" value="C:endomembrane system"/>
    <property type="evidence" value="ECO:0007669"/>
    <property type="project" value="UniProtKB-SubCell"/>
</dbReference>
<keyword evidence="17" id="KW-1185">Reference proteome</keyword>
<dbReference type="InterPro" id="IPR042240">
    <property type="entry name" value="CHASE_sf"/>
</dbReference>
<proteinExistence type="predicted"/>
<evidence type="ECO:0000259" key="15">
    <source>
        <dbReference type="PROSITE" id="PS50839"/>
    </source>
</evidence>
<reference evidence="16 17" key="1">
    <citation type="journal article" date="2021" name="Hortic Res">
        <title>Chromosome-scale assembly of the Dendrobium chrysotoxum genome enhances the understanding of orchid evolution.</title>
        <authorList>
            <person name="Zhang Y."/>
            <person name="Zhang G.Q."/>
            <person name="Zhang D."/>
            <person name="Liu X.D."/>
            <person name="Xu X.Y."/>
            <person name="Sun W.H."/>
            <person name="Yu X."/>
            <person name="Zhu X."/>
            <person name="Wang Z.W."/>
            <person name="Zhao X."/>
            <person name="Zhong W.Y."/>
            <person name="Chen H."/>
            <person name="Yin W.L."/>
            <person name="Huang T."/>
            <person name="Niu S.C."/>
            <person name="Liu Z.J."/>
        </authorList>
    </citation>
    <scope>NUCLEOTIDE SEQUENCE [LARGE SCALE GENOMIC DNA]</scope>
    <source>
        <strain evidence="16">Lindl</strain>
    </source>
</reference>
<organism evidence="16 17">
    <name type="scientific">Dendrobium chrysotoxum</name>
    <name type="common">Orchid</name>
    <dbReference type="NCBI Taxonomy" id="161865"/>
    <lineage>
        <taxon>Eukaryota</taxon>
        <taxon>Viridiplantae</taxon>
        <taxon>Streptophyta</taxon>
        <taxon>Embryophyta</taxon>
        <taxon>Tracheophyta</taxon>
        <taxon>Spermatophyta</taxon>
        <taxon>Magnoliopsida</taxon>
        <taxon>Liliopsida</taxon>
        <taxon>Asparagales</taxon>
        <taxon>Orchidaceae</taxon>
        <taxon>Epidendroideae</taxon>
        <taxon>Malaxideae</taxon>
        <taxon>Dendrobiinae</taxon>
        <taxon>Dendrobium</taxon>
    </lineage>
</organism>
<sequence>MKWVSSASFSLMSSSGFAGFFFYISQIFVVSMVRSKSLCSNGVGRSKACGGFGRWRVRLLPLLVFGCIVGSLWVFFEVQKDGILRWEEKVIRVLWEEKIQLFREQFNLSKSKLQSMAMFFSSADQFSVPPSNSVALLSLSGFAVVSLVASYDSQHLVVVSSMKASNWKSRRRFIDCASILNSRVTANCNGEQNQNLPKLLIICFVIMGMVLSSIVVPVYRNLFNLSNKLLHQQQYEPHNLKAGGRWRKRILFMGIFLGMSVSVWIYFSMNATIVARRKETLTNMCDERARMLQDQFNVSLNHVNALAILISTFHHGKNPSAIDQNWKCLVEVYDAIPDNPENRRHISCFITNCIFPLPLRYTDLVRGQQLVSEPSPGGKMMDRGKEPATEEVRTLEMLWANQESVHCRIDEVAADVQRLTVEIRREFNLIRARPTYQDRHREEARVNRPIPRRRVDGYTDLVRGQQFRWLTQNKTFAEYTARTAFERPLTSGVAYALKVLHSEREQFEKEHGWSIKKMETEDQSPVKDDYAPEKLDPSPAQEEYAPVIFTQETVSHIVSVDMMSGRERLLQQLASKQTIIVNVYDTTNSSASIKMYGPDDVSGRDDVHISYVDFGDPTRRHAMHCRFKHEPPPPWSAITTSLGVAVIVLLVGHIFNAAINRIEKVEDDYREMKELKVRAEAADVAKSQFLATVSHEIRTPMNGVLGMLQMLLDTDLDSTQQDFAMTAQASGKALISLINEVLDQAKIESGRLELEAVPFDVRAVLDNVLSLFSDKSQAKGIELAVYISNQVPEVLIGDPWRFRQVITNLVGNSVKFTEEGHIFVSVHLIEEMKRSCDVDNHVCRKGHDLVENGMDLLHNTLSGFHVVDRCKSWENFRMFESNTEATDVINILITVEDTGVGIPLDAQNHIFMPFMQADSSTSRMYGGTGIGLSISKCLVDLMGGEIGFVSEPGVGSSFSFTAVFREGWKNSVDMKRQQSEITVSDFRGMTGLVVDGRSIRADVTKYHLQRLGIEVEVATNPESALSKILDACSPR</sequence>
<evidence type="ECO:0000256" key="7">
    <source>
        <dbReference type="ARBA" id="ARBA00022777"/>
    </source>
</evidence>
<feature type="transmembrane region" description="Helical" evidence="13">
    <location>
        <begin position="55"/>
        <end position="76"/>
    </location>
</feature>
<dbReference type="GO" id="GO:0005634">
    <property type="term" value="C:nucleus"/>
    <property type="evidence" value="ECO:0007669"/>
    <property type="project" value="TreeGrafter"/>
</dbReference>
<feature type="domain" description="Histidine kinase" evidence="14">
    <location>
        <begin position="692"/>
        <end position="966"/>
    </location>
</feature>
<keyword evidence="4" id="KW-0597">Phosphoprotein</keyword>
<feature type="transmembrane region" description="Helical" evidence="13">
    <location>
        <begin position="199"/>
        <end position="219"/>
    </location>
</feature>
<dbReference type="Gene3D" id="3.30.450.350">
    <property type="entry name" value="CHASE domain"/>
    <property type="match status" value="2"/>
</dbReference>
<dbReference type="InterPro" id="IPR003661">
    <property type="entry name" value="HisK_dim/P_dom"/>
</dbReference>
<dbReference type="SMART" id="SM00388">
    <property type="entry name" value="HisKA"/>
    <property type="match status" value="1"/>
</dbReference>
<dbReference type="AlphaFoldDB" id="A0AAV7HKS9"/>
<dbReference type="InterPro" id="IPR056839">
    <property type="entry name" value="Receiver_AHK4/CRE1_1st"/>
</dbReference>
<dbReference type="PROSITE" id="PS50109">
    <property type="entry name" value="HIS_KIN"/>
    <property type="match status" value="1"/>
</dbReference>
<dbReference type="InterPro" id="IPR003594">
    <property type="entry name" value="HATPase_dom"/>
</dbReference>
<dbReference type="Pfam" id="PF00512">
    <property type="entry name" value="HisKA"/>
    <property type="match status" value="1"/>
</dbReference>
<dbReference type="Proteomes" id="UP000775213">
    <property type="component" value="Unassembled WGS sequence"/>
</dbReference>
<dbReference type="SUPFAM" id="SSF55874">
    <property type="entry name" value="ATPase domain of HSP90 chaperone/DNA topoisomerase II/histidine kinase"/>
    <property type="match status" value="1"/>
</dbReference>
<feature type="domain" description="CHASE" evidence="15">
    <location>
        <begin position="474"/>
        <end position="567"/>
    </location>
</feature>
<dbReference type="PANTHER" id="PTHR43719">
    <property type="entry name" value="TWO-COMPONENT HISTIDINE KINASE"/>
    <property type="match status" value="1"/>
</dbReference>
<gene>
    <name evidence="16" type="ORF">IEQ34_003266</name>
</gene>
<evidence type="ECO:0000256" key="6">
    <source>
        <dbReference type="ARBA" id="ARBA00022692"/>
    </source>
</evidence>
<evidence type="ECO:0000256" key="11">
    <source>
        <dbReference type="SAM" id="Coils"/>
    </source>
</evidence>
<dbReference type="PANTHER" id="PTHR43719:SF35">
    <property type="entry name" value="HISTIDINE KINASE 2"/>
    <property type="match status" value="1"/>
</dbReference>
<evidence type="ECO:0000256" key="13">
    <source>
        <dbReference type="SAM" id="Phobius"/>
    </source>
</evidence>
<dbReference type="InterPro" id="IPR036890">
    <property type="entry name" value="HATPase_C_sf"/>
</dbReference>
<keyword evidence="11" id="KW-0175">Coiled coil</keyword>
<dbReference type="SMART" id="SM00387">
    <property type="entry name" value="HATPase_c"/>
    <property type="match status" value="1"/>
</dbReference>
<dbReference type="Gene3D" id="1.10.287.130">
    <property type="match status" value="1"/>
</dbReference>
<feature type="region of interest" description="Disordered" evidence="12">
    <location>
        <begin position="510"/>
        <end position="538"/>
    </location>
</feature>
<evidence type="ECO:0000256" key="10">
    <source>
        <dbReference type="ARBA" id="ARBA00023136"/>
    </source>
</evidence>
<dbReference type="EC" id="2.7.13.3" evidence="3"/>
<evidence type="ECO:0000259" key="14">
    <source>
        <dbReference type="PROSITE" id="PS50109"/>
    </source>
</evidence>
<dbReference type="CDD" id="cd00082">
    <property type="entry name" value="HisKA"/>
    <property type="match status" value="1"/>
</dbReference>
<dbReference type="Pfam" id="PF03924">
    <property type="entry name" value="CHASE"/>
    <property type="match status" value="1"/>
</dbReference>
<dbReference type="PROSITE" id="PS50839">
    <property type="entry name" value="CHASE"/>
    <property type="match status" value="1"/>
</dbReference>
<protein>
    <recommendedName>
        <fullName evidence="3">histidine kinase</fullName>
        <ecNumber evidence="3">2.7.13.3</ecNumber>
    </recommendedName>
</protein>
<accession>A0AAV7HKS9</accession>
<keyword evidence="10 13" id="KW-0472">Membrane</keyword>
<keyword evidence="5" id="KW-0808">Transferase</keyword>
<dbReference type="EMBL" id="JAGFBR010000004">
    <property type="protein sequence ID" value="KAH0468233.1"/>
    <property type="molecule type" value="Genomic_DNA"/>
</dbReference>
<evidence type="ECO:0000256" key="8">
    <source>
        <dbReference type="ARBA" id="ARBA00022989"/>
    </source>
</evidence>
<evidence type="ECO:0000256" key="5">
    <source>
        <dbReference type="ARBA" id="ARBA00022679"/>
    </source>
</evidence>
<dbReference type="InterPro" id="IPR006189">
    <property type="entry name" value="CHASE_dom"/>
</dbReference>
<evidence type="ECO:0000256" key="3">
    <source>
        <dbReference type="ARBA" id="ARBA00012438"/>
    </source>
</evidence>
<keyword evidence="7" id="KW-0418">Kinase</keyword>
<feature type="transmembrane region" description="Helical" evidence="13">
    <location>
        <begin position="12"/>
        <end position="34"/>
    </location>
</feature>
<dbReference type="Gene3D" id="3.30.565.10">
    <property type="entry name" value="Histidine kinase-like ATPase, C-terminal domain"/>
    <property type="match status" value="1"/>
</dbReference>
<dbReference type="CDD" id="cd16922">
    <property type="entry name" value="HATPase_EvgS-ArcB-TorS-like"/>
    <property type="match status" value="1"/>
</dbReference>
<dbReference type="Pfam" id="PF02518">
    <property type="entry name" value="HATPase_c"/>
    <property type="match status" value="1"/>
</dbReference>
<evidence type="ECO:0000313" key="17">
    <source>
        <dbReference type="Proteomes" id="UP000775213"/>
    </source>
</evidence>
<dbReference type="GO" id="GO:0000155">
    <property type="term" value="F:phosphorelay sensor kinase activity"/>
    <property type="evidence" value="ECO:0007669"/>
    <property type="project" value="InterPro"/>
</dbReference>
<evidence type="ECO:0000256" key="9">
    <source>
        <dbReference type="ARBA" id="ARBA00023012"/>
    </source>
</evidence>
<dbReference type="Pfam" id="PF24896">
    <property type="entry name" value="Receiver_CRE1"/>
    <property type="match status" value="1"/>
</dbReference>
<name>A0AAV7HKS9_DENCH</name>